<proteinExistence type="predicted"/>
<sequence length="115" mass="13201">MKKLLITMIALVGLVAFSGCSKDDKENDYSLDGTVWKNETDGIKTIKFALRTFTFDYVYQNGTYHEEDHDNGTYVYNPPFIHFTAINRETNKTETQSGRIDGNKLIFGELVYTKQ</sequence>
<accession>A0A2X4PWY3</accession>
<feature type="chain" id="PRO_5015920032" description="Lipoprotein" evidence="1">
    <location>
        <begin position="19"/>
        <end position="115"/>
    </location>
</feature>
<gene>
    <name evidence="2" type="ORF">NCTC12858_00171</name>
</gene>
<evidence type="ECO:0000313" key="3">
    <source>
        <dbReference type="Proteomes" id="UP000249300"/>
    </source>
</evidence>
<dbReference type="AlphaFoldDB" id="A0A2X4PWY3"/>
<feature type="signal peptide" evidence="1">
    <location>
        <begin position="1"/>
        <end position="18"/>
    </location>
</feature>
<reference evidence="2 3" key="1">
    <citation type="submission" date="2018-06" db="EMBL/GenBank/DDBJ databases">
        <authorList>
            <consortium name="Pathogen Informatics"/>
            <person name="Doyle S."/>
        </authorList>
    </citation>
    <scope>NUCLEOTIDE SEQUENCE [LARGE SCALE GENOMIC DNA]</scope>
    <source>
        <strain evidence="2 3">NCTC12858</strain>
    </source>
</reference>
<organism evidence="2 3">
    <name type="scientific">Porphyromonas crevioricanis</name>
    <dbReference type="NCBI Taxonomy" id="393921"/>
    <lineage>
        <taxon>Bacteria</taxon>
        <taxon>Pseudomonadati</taxon>
        <taxon>Bacteroidota</taxon>
        <taxon>Bacteroidia</taxon>
        <taxon>Bacteroidales</taxon>
        <taxon>Porphyromonadaceae</taxon>
        <taxon>Porphyromonas</taxon>
    </lineage>
</organism>
<dbReference type="KEGG" id="pcre:NCTC12858_00171"/>
<evidence type="ECO:0000313" key="2">
    <source>
        <dbReference type="EMBL" id="SQH72357.1"/>
    </source>
</evidence>
<evidence type="ECO:0008006" key="4">
    <source>
        <dbReference type="Google" id="ProtNLM"/>
    </source>
</evidence>
<dbReference type="PROSITE" id="PS51257">
    <property type="entry name" value="PROKAR_LIPOPROTEIN"/>
    <property type="match status" value="1"/>
</dbReference>
<keyword evidence="3" id="KW-1185">Reference proteome</keyword>
<evidence type="ECO:0000256" key="1">
    <source>
        <dbReference type="SAM" id="SignalP"/>
    </source>
</evidence>
<dbReference type="Proteomes" id="UP000249300">
    <property type="component" value="Chromosome 1"/>
</dbReference>
<name>A0A2X4PWY3_9PORP</name>
<protein>
    <recommendedName>
        <fullName evidence="4">Lipoprotein</fullName>
    </recommendedName>
</protein>
<keyword evidence="1" id="KW-0732">Signal</keyword>
<dbReference type="EMBL" id="LS483447">
    <property type="protein sequence ID" value="SQH72357.1"/>
    <property type="molecule type" value="Genomic_DNA"/>
</dbReference>
<dbReference type="RefSeq" id="WP_042120119.1">
    <property type="nucleotide sequence ID" value="NZ_FUXH01000005.1"/>
</dbReference>